<dbReference type="RefSeq" id="WP_268077940.1">
    <property type="nucleotide sequence ID" value="NZ_CP106885.1"/>
</dbReference>
<protein>
    <submittedName>
        <fullName evidence="3">Nuclear transport factor 2 family protein</fullName>
    </submittedName>
</protein>
<feature type="region of interest" description="Disordered" evidence="1">
    <location>
        <begin position="95"/>
        <end position="128"/>
    </location>
</feature>
<feature type="domain" description="SnoaL-like" evidence="2">
    <location>
        <begin position="18"/>
        <end position="88"/>
    </location>
</feature>
<proteinExistence type="predicted"/>
<dbReference type="CDD" id="cd00531">
    <property type="entry name" value="NTF2_like"/>
    <property type="match status" value="1"/>
</dbReference>
<evidence type="ECO:0000313" key="4">
    <source>
        <dbReference type="Proteomes" id="UP001214170"/>
    </source>
</evidence>
<dbReference type="EMBL" id="CP121261">
    <property type="protein sequence ID" value="WFP09279.1"/>
    <property type="molecule type" value="Genomic_DNA"/>
</dbReference>
<accession>A0ABY8GXP2</accession>
<feature type="compositionally biased region" description="Low complexity" evidence="1">
    <location>
        <begin position="104"/>
        <end position="120"/>
    </location>
</feature>
<evidence type="ECO:0000256" key="1">
    <source>
        <dbReference type="SAM" id="MobiDB-lite"/>
    </source>
</evidence>
<reference evidence="3 4" key="1">
    <citation type="submission" date="2023-03" db="EMBL/GenBank/DDBJ databases">
        <title>Achromobacter spanius LIG8.</title>
        <authorList>
            <person name="Shrestha S."/>
        </authorList>
    </citation>
    <scope>NUCLEOTIDE SEQUENCE [LARGE SCALE GENOMIC DNA]</scope>
    <source>
        <strain evidence="3 4">LIG8</strain>
    </source>
</reference>
<keyword evidence="4" id="KW-1185">Reference proteome</keyword>
<gene>
    <name evidence="3" type="ORF">P8T11_05180</name>
</gene>
<dbReference type="InterPro" id="IPR037401">
    <property type="entry name" value="SnoaL-like"/>
</dbReference>
<evidence type="ECO:0000313" key="3">
    <source>
        <dbReference type="EMBL" id="WFP09279.1"/>
    </source>
</evidence>
<dbReference type="InterPro" id="IPR032710">
    <property type="entry name" value="NTF2-like_dom_sf"/>
</dbReference>
<organism evidence="3 4">
    <name type="scientific">Achromobacter spanius</name>
    <dbReference type="NCBI Taxonomy" id="217203"/>
    <lineage>
        <taxon>Bacteria</taxon>
        <taxon>Pseudomonadati</taxon>
        <taxon>Pseudomonadota</taxon>
        <taxon>Betaproteobacteria</taxon>
        <taxon>Burkholderiales</taxon>
        <taxon>Alcaligenaceae</taxon>
        <taxon>Achromobacter</taxon>
    </lineage>
</organism>
<dbReference type="Gene3D" id="3.10.450.50">
    <property type="match status" value="1"/>
</dbReference>
<sequence length="184" mass="20023">MEHHSAAMQANQSMQSMQIKAACEAVVLTFFHALDTRRHDAAAALMAPEGVWMRQGKRLCGPQEVLAALDARAPERSTCHVITNLRLEAIEQAEDPANESMNEPTNKPANKPTNNPAGGPTSNSTSKPARATVGYFLTAYDSVPQEQGGAPRLVSIRECRDVLVATPEGWRLADKSSRRHLPPE</sequence>
<dbReference type="Pfam" id="PF13577">
    <property type="entry name" value="SnoaL_4"/>
    <property type="match status" value="1"/>
</dbReference>
<dbReference type="SUPFAM" id="SSF54427">
    <property type="entry name" value="NTF2-like"/>
    <property type="match status" value="1"/>
</dbReference>
<name>A0ABY8GXP2_9BURK</name>
<evidence type="ECO:0000259" key="2">
    <source>
        <dbReference type="Pfam" id="PF13577"/>
    </source>
</evidence>
<dbReference type="Proteomes" id="UP001214170">
    <property type="component" value="Chromosome"/>
</dbReference>